<organism evidence="1 2">
    <name type="scientific">Prochlorococcus marinus str. GP2</name>
    <dbReference type="NCBI Taxonomy" id="59925"/>
    <lineage>
        <taxon>Bacteria</taxon>
        <taxon>Bacillati</taxon>
        <taxon>Cyanobacteriota</taxon>
        <taxon>Cyanophyceae</taxon>
        <taxon>Synechococcales</taxon>
        <taxon>Prochlorococcaceae</taxon>
        <taxon>Prochlorococcus</taxon>
    </lineage>
</organism>
<accession>A0A0A1ZK87</accession>
<evidence type="ECO:0000313" key="1">
    <source>
        <dbReference type="EMBL" id="KGF88608.1"/>
    </source>
</evidence>
<protein>
    <submittedName>
        <fullName evidence="1">Uncharacterized protein</fullName>
    </submittedName>
</protein>
<comment type="caution">
    <text evidence="1">The sequence shown here is derived from an EMBL/GenBank/DDBJ whole genome shotgun (WGS) entry which is preliminary data.</text>
</comment>
<dbReference type="AlphaFoldDB" id="A0A0A1ZK87"/>
<name>A0A0A1ZK87_PROMR</name>
<gene>
    <name evidence="1" type="ORF">EU91_0542</name>
</gene>
<sequence length="61" mass="7411">MNNIKIEELMKVRFDGIANRIGQLSKSESESLLLEHLEWLEGGWETEEILFLKKPYRKWWF</sequence>
<proteinExistence type="predicted"/>
<dbReference type="STRING" id="59925.EU91_0542"/>
<dbReference type="Proteomes" id="UP000030598">
    <property type="component" value="Unassembled WGS sequence"/>
</dbReference>
<dbReference type="EMBL" id="JNAH01000003">
    <property type="protein sequence ID" value="KGF88608.1"/>
    <property type="molecule type" value="Genomic_DNA"/>
</dbReference>
<dbReference type="eggNOG" id="ENOG5030VPU">
    <property type="taxonomic scope" value="Bacteria"/>
</dbReference>
<reference evidence="2" key="1">
    <citation type="journal article" date="2014" name="Sci. Data">
        <title>Genomes of diverse isolates of the marine cyanobacterium Prochlorococcus.</title>
        <authorList>
            <person name="Biller S."/>
            <person name="Berube P."/>
            <person name="Thompson J."/>
            <person name="Kelly L."/>
            <person name="Roggensack S."/>
            <person name="Awad L."/>
            <person name="Roache-Johnson K."/>
            <person name="Ding H."/>
            <person name="Giovannoni S.J."/>
            <person name="Moore L.R."/>
            <person name="Chisholm S.W."/>
        </authorList>
    </citation>
    <scope>NUCLEOTIDE SEQUENCE [LARGE SCALE GENOMIC DNA]</scope>
    <source>
        <strain evidence="2">GP2</strain>
    </source>
</reference>
<evidence type="ECO:0000313" key="2">
    <source>
        <dbReference type="Proteomes" id="UP000030598"/>
    </source>
</evidence>
<dbReference type="RefSeq" id="WP_152556166.1">
    <property type="nucleotide sequence ID" value="NZ_CP138934.1"/>
</dbReference>